<feature type="compositionally biased region" description="Basic and acidic residues" evidence="1">
    <location>
        <begin position="393"/>
        <end position="408"/>
    </location>
</feature>
<reference evidence="2" key="1">
    <citation type="journal article" date="2023" name="Mol. Phylogenet. Evol.">
        <title>Genome-scale phylogeny and comparative genomics of the fungal order Sordariales.</title>
        <authorList>
            <person name="Hensen N."/>
            <person name="Bonometti L."/>
            <person name="Westerberg I."/>
            <person name="Brannstrom I.O."/>
            <person name="Guillou S."/>
            <person name="Cros-Aarteil S."/>
            <person name="Calhoun S."/>
            <person name="Haridas S."/>
            <person name="Kuo A."/>
            <person name="Mondo S."/>
            <person name="Pangilinan J."/>
            <person name="Riley R."/>
            <person name="LaButti K."/>
            <person name="Andreopoulos B."/>
            <person name="Lipzen A."/>
            <person name="Chen C."/>
            <person name="Yan M."/>
            <person name="Daum C."/>
            <person name="Ng V."/>
            <person name="Clum A."/>
            <person name="Steindorff A."/>
            <person name="Ohm R.A."/>
            <person name="Martin F."/>
            <person name="Silar P."/>
            <person name="Natvig D.O."/>
            <person name="Lalanne C."/>
            <person name="Gautier V."/>
            <person name="Ament-Velasquez S.L."/>
            <person name="Kruys A."/>
            <person name="Hutchinson M.I."/>
            <person name="Powell A.J."/>
            <person name="Barry K."/>
            <person name="Miller A.N."/>
            <person name="Grigoriev I.V."/>
            <person name="Debuchy R."/>
            <person name="Gladieux P."/>
            <person name="Hiltunen Thoren M."/>
            <person name="Johannesson H."/>
        </authorList>
    </citation>
    <scope>NUCLEOTIDE SEQUENCE</scope>
    <source>
        <strain evidence="2">SMH4131-1</strain>
    </source>
</reference>
<name>A0AAE0MK56_9PEZI</name>
<feature type="region of interest" description="Disordered" evidence="1">
    <location>
        <begin position="369"/>
        <end position="566"/>
    </location>
</feature>
<comment type="caution">
    <text evidence="2">The sequence shown here is derived from an EMBL/GenBank/DDBJ whole genome shotgun (WGS) entry which is preliminary data.</text>
</comment>
<proteinExistence type="predicted"/>
<keyword evidence="3" id="KW-1185">Reference proteome</keyword>
<feature type="compositionally biased region" description="Polar residues" evidence="1">
    <location>
        <begin position="469"/>
        <end position="478"/>
    </location>
</feature>
<dbReference type="Proteomes" id="UP001286456">
    <property type="component" value="Unassembled WGS sequence"/>
</dbReference>
<sequence>MWSPTELATRLDTQHSHHACCSKREMAAQLSAVRSPSPGADESTRLVRQNLNNAHDDSGNAQNPTGRDGGSETGRSLLTRETLQAMERATAPSIDATALITRLDQVPSESEHRTMQTWTYCPSPSCSPTIPDVPWEDHHRDYEIRCHEALLDDGCRPLFHVDILLQIRANPDAYADLLRPWSRRQTPQYTDEWQALSRQWDQWKDFRKWQLHGRRRRPSFKDYLDTYRRDHFVVIGRHPKDRNRSDFEASARYHWERERDYKDEDVEGAVERCAELVGRWLSYQEFIPRRPFQLLADPKEQDQWTTYVEYLGFEMADLCTLDRAARRLQKKAKTHEYERKYQAAKVTADAQQARVDWIISEIHKIEAEQMAAADESGGSTSGNTSGSGGKRKHIDDIKEPEDGAELRSGKRRRKETAGEMAKIPADNSGNSSQKRQIKRGHPSTDKEEQEEDTSEPRPKRSKVAGGTDDPSSTLQPQVSDPEAPAVPAVTTTAHPSVPSPRRRSNRMKAPHGTAALPSVPSEERLKSLRPRVNGKAATVSTARDSRPHATARRSRGRPRAATRGLS</sequence>
<evidence type="ECO:0000256" key="1">
    <source>
        <dbReference type="SAM" id="MobiDB-lite"/>
    </source>
</evidence>
<feature type="compositionally biased region" description="Basic residues" evidence="1">
    <location>
        <begin position="500"/>
        <end position="509"/>
    </location>
</feature>
<protein>
    <submittedName>
        <fullName evidence="2">Uncharacterized protein</fullName>
    </submittedName>
</protein>
<dbReference type="AlphaFoldDB" id="A0AAE0MK56"/>
<feature type="compositionally biased region" description="Basic residues" evidence="1">
    <location>
        <begin position="549"/>
        <end position="560"/>
    </location>
</feature>
<accession>A0AAE0MK56</accession>
<feature type="region of interest" description="Disordered" evidence="1">
    <location>
        <begin position="53"/>
        <end position="74"/>
    </location>
</feature>
<evidence type="ECO:0000313" key="2">
    <source>
        <dbReference type="EMBL" id="KAK3335135.1"/>
    </source>
</evidence>
<gene>
    <name evidence="2" type="ORF">B0T19DRAFT_959</name>
</gene>
<dbReference type="EMBL" id="JAUEPO010000001">
    <property type="protein sequence ID" value="KAK3335135.1"/>
    <property type="molecule type" value="Genomic_DNA"/>
</dbReference>
<reference evidence="2" key="2">
    <citation type="submission" date="2023-06" db="EMBL/GenBank/DDBJ databases">
        <authorList>
            <consortium name="Lawrence Berkeley National Laboratory"/>
            <person name="Haridas S."/>
            <person name="Hensen N."/>
            <person name="Bonometti L."/>
            <person name="Westerberg I."/>
            <person name="Brannstrom I.O."/>
            <person name="Guillou S."/>
            <person name="Cros-Aarteil S."/>
            <person name="Calhoun S."/>
            <person name="Kuo A."/>
            <person name="Mondo S."/>
            <person name="Pangilinan J."/>
            <person name="Riley R."/>
            <person name="Labutti K."/>
            <person name="Andreopoulos B."/>
            <person name="Lipzen A."/>
            <person name="Chen C."/>
            <person name="Yanf M."/>
            <person name="Daum C."/>
            <person name="Ng V."/>
            <person name="Clum A."/>
            <person name="Steindorff A."/>
            <person name="Ohm R."/>
            <person name="Martin F."/>
            <person name="Silar P."/>
            <person name="Natvig D."/>
            <person name="Lalanne C."/>
            <person name="Gautier V."/>
            <person name="Ament-Velasquez S.L."/>
            <person name="Kruys A."/>
            <person name="Hutchinson M.I."/>
            <person name="Powell A.J."/>
            <person name="Barry K."/>
            <person name="Miller A.N."/>
            <person name="Grigoriev I.V."/>
            <person name="Debuchy R."/>
            <person name="Gladieux P."/>
            <person name="Thoren M.H."/>
            <person name="Johannesson H."/>
        </authorList>
    </citation>
    <scope>NUCLEOTIDE SEQUENCE</scope>
    <source>
        <strain evidence="2">SMH4131-1</strain>
    </source>
</reference>
<organism evidence="2 3">
    <name type="scientific">Cercophora scortea</name>
    <dbReference type="NCBI Taxonomy" id="314031"/>
    <lineage>
        <taxon>Eukaryota</taxon>
        <taxon>Fungi</taxon>
        <taxon>Dikarya</taxon>
        <taxon>Ascomycota</taxon>
        <taxon>Pezizomycotina</taxon>
        <taxon>Sordariomycetes</taxon>
        <taxon>Sordariomycetidae</taxon>
        <taxon>Sordariales</taxon>
        <taxon>Lasiosphaeriaceae</taxon>
        <taxon>Cercophora</taxon>
    </lineage>
</organism>
<feature type="compositionally biased region" description="Polar residues" evidence="1">
    <location>
        <begin position="53"/>
        <end position="65"/>
    </location>
</feature>
<evidence type="ECO:0000313" key="3">
    <source>
        <dbReference type="Proteomes" id="UP001286456"/>
    </source>
</evidence>
<feature type="compositionally biased region" description="Low complexity" evidence="1">
    <location>
        <begin position="483"/>
        <end position="496"/>
    </location>
</feature>